<evidence type="ECO:0000313" key="2">
    <source>
        <dbReference type="Proteomes" id="UP000644115"/>
    </source>
</evidence>
<dbReference type="PANTHER" id="PTHR22642:SF2">
    <property type="entry name" value="PROTEIN LONG AFTER FAR-RED 3"/>
    <property type="match status" value="1"/>
</dbReference>
<evidence type="ECO:0000313" key="1">
    <source>
        <dbReference type="EMBL" id="MBC6000067.1"/>
    </source>
</evidence>
<dbReference type="EMBL" id="JACRWC010000106">
    <property type="protein sequence ID" value="MBC6000067.1"/>
    <property type="molecule type" value="Genomic_DNA"/>
</dbReference>
<dbReference type="RefSeq" id="WP_249287414.1">
    <property type="nucleotide sequence ID" value="NZ_JACRWC010000106.1"/>
</dbReference>
<dbReference type="GO" id="GO:0016810">
    <property type="term" value="F:hydrolase activity, acting on carbon-nitrogen (but not peptide) bonds"/>
    <property type="evidence" value="ECO:0007669"/>
    <property type="project" value="InterPro"/>
</dbReference>
<dbReference type="SUPFAM" id="SSF51338">
    <property type="entry name" value="Composite domain of metallo-dependent hydrolases"/>
    <property type="match status" value="1"/>
</dbReference>
<dbReference type="Proteomes" id="UP000644115">
    <property type="component" value="Unassembled WGS sequence"/>
</dbReference>
<dbReference type="PANTHER" id="PTHR22642">
    <property type="entry name" value="IMIDAZOLONEPROPIONASE"/>
    <property type="match status" value="1"/>
</dbReference>
<keyword evidence="2" id="KW-1185">Reference proteome</keyword>
<protein>
    <submittedName>
        <fullName evidence="1">Amidohydrolase</fullName>
    </submittedName>
</protein>
<dbReference type="AlphaFoldDB" id="A0A923SMD3"/>
<organism evidence="1 2">
    <name type="scientific">Lentihominibacter faecis</name>
    <dbReference type="NCBI Taxonomy" id="2764712"/>
    <lineage>
        <taxon>Bacteria</taxon>
        <taxon>Bacillati</taxon>
        <taxon>Bacillota</taxon>
        <taxon>Clostridia</taxon>
        <taxon>Peptostreptococcales</taxon>
        <taxon>Anaerovoracaceae</taxon>
        <taxon>Lentihominibacter</taxon>
    </lineage>
</organism>
<comment type="caution">
    <text evidence="1">The sequence shown here is derived from an EMBL/GenBank/DDBJ whole genome shotgun (WGS) entry which is preliminary data.</text>
</comment>
<proteinExistence type="predicted"/>
<feature type="non-terminal residue" evidence="1">
    <location>
        <position position="69"/>
    </location>
</feature>
<accession>A0A923SMD3</accession>
<name>A0A923SMD3_9FIRM</name>
<dbReference type="Gene3D" id="2.30.40.10">
    <property type="entry name" value="Urease, subunit C, domain 1"/>
    <property type="match status" value="1"/>
</dbReference>
<dbReference type="InterPro" id="IPR011059">
    <property type="entry name" value="Metal-dep_hydrolase_composite"/>
</dbReference>
<gene>
    <name evidence="1" type="ORF">H8876_08655</name>
</gene>
<reference evidence="1" key="1">
    <citation type="submission" date="2020-08" db="EMBL/GenBank/DDBJ databases">
        <authorList>
            <person name="Liu C."/>
            <person name="Sun Q."/>
        </authorList>
    </citation>
    <scope>NUCLEOTIDE SEQUENCE</scope>
    <source>
        <strain evidence="1">BX16</strain>
    </source>
</reference>
<sequence length="69" mass="7509">MSADLIISGGSVITVDKENRIAEAVAVKGNKIIYVGNQKGVEKFRSTKTKEIDLKGRSLIPGFIESHLH</sequence>